<proteinExistence type="predicted"/>
<protein>
    <submittedName>
        <fullName evidence="1">Uncharacterized protein</fullName>
    </submittedName>
</protein>
<accession>A0A2W7N752</accession>
<dbReference type="Proteomes" id="UP000249239">
    <property type="component" value="Unassembled WGS sequence"/>
</dbReference>
<evidence type="ECO:0000313" key="2">
    <source>
        <dbReference type="Proteomes" id="UP000249239"/>
    </source>
</evidence>
<gene>
    <name evidence="1" type="ORF">LX69_02082</name>
</gene>
<keyword evidence="2" id="KW-1185">Reference proteome</keyword>
<reference evidence="1 2" key="1">
    <citation type="submission" date="2018-06" db="EMBL/GenBank/DDBJ databases">
        <title>Genomic Encyclopedia of Archaeal and Bacterial Type Strains, Phase II (KMG-II): from individual species to whole genera.</title>
        <authorList>
            <person name="Goeker M."/>
        </authorList>
    </citation>
    <scope>NUCLEOTIDE SEQUENCE [LARGE SCALE GENOMIC DNA]</scope>
    <source>
        <strain evidence="1 2">DSM 6779</strain>
    </source>
</reference>
<name>A0A2W7N752_9BACT</name>
<dbReference type="EMBL" id="QKZK01000015">
    <property type="protein sequence ID" value="PZX15888.1"/>
    <property type="molecule type" value="Genomic_DNA"/>
</dbReference>
<evidence type="ECO:0000313" key="1">
    <source>
        <dbReference type="EMBL" id="PZX15888.1"/>
    </source>
</evidence>
<comment type="caution">
    <text evidence="1">The sequence shown here is derived from an EMBL/GenBank/DDBJ whole genome shotgun (WGS) entry which is preliminary data.</text>
</comment>
<sequence>MCDYMIKYFFKCRKSEIFYHLLHTISNVLQKNRGVSLNIVYSS</sequence>
<dbReference type="AlphaFoldDB" id="A0A2W7N752"/>
<organism evidence="1 2">
    <name type="scientific">Breznakibacter xylanolyticus</name>
    <dbReference type="NCBI Taxonomy" id="990"/>
    <lineage>
        <taxon>Bacteria</taxon>
        <taxon>Pseudomonadati</taxon>
        <taxon>Bacteroidota</taxon>
        <taxon>Bacteroidia</taxon>
        <taxon>Marinilabiliales</taxon>
        <taxon>Marinilabiliaceae</taxon>
        <taxon>Breznakibacter</taxon>
    </lineage>
</organism>